<evidence type="ECO:0000313" key="2">
    <source>
        <dbReference type="Proteomes" id="UP001564760"/>
    </source>
</evidence>
<name>A0ABV4CAZ5_9MYCO</name>
<dbReference type="EMBL" id="JBGEDP010000003">
    <property type="protein sequence ID" value="MEY8019062.1"/>
    <property type="molecule type" value="Genomic_DNA"/>
</dbReference>
<evidence type="ECO:0000313" key="1">
    <source>
        <dbReference type="EMBL" id="MEY8019062.1"/>
    </source>
</evidence>
<proteinExistence type="predicted"/>
<dbReference type="RefSeq" id="WP_369742093.1">
    <property type="nucleotide sequence ID" value="NZ_JBGEDP010000003.1"/>
</dbReference>
<protein>
    <submittedName>
        <fullName evidence="1">Uncharacterized protein</fullName>
    </submittedName>
</protein>
<keyword evidence="2" id="KW-1185">Reference proteome</keyword>
<dbReference type="Proteomes" id="UP001564760">
    <property type="component" value="Unassembled WGS sequence"/>
</dbReference>
<comment type="caution">
    <text evidence="1">The sequence shown here is derived from an EMBL/GenBank/DDBJ whole genome shotgun (WGS) entry which is preliminary data.</text>
</comment>
<gene>
    <name evidence="1" type="ORF">AB8998_30900</name>
</gene>
<accession>A0ABV4CAZ5</accession>
<sequence>MGTYYEPVVELDEGPYPIIDPDAEGFYLSWQLDVTDLRTRAVLALIQEAPRRVWWVADDTPFYYTLTDHWRQRLGPGYDATSTIPEGIADSTMSYPVVVNVDKDEFFVAAQWDGCPLPVLAASHLPRVLPDGWAALCGRWHGDRITVRAAQPCGLVELRPEGAHTNSAITSGSEETGC</sequence>
<reference evidence="1 2" key="1">
    <citation type="submission" date="2024-08" db="EMBL/GenBank/DDBJ databases">
        <title>Mycobacterium servetensis sp. nov., a novel rapid-growing mycobacterial species recovered from a human patient in Zaragoza, Spain.</title>
        <authorList>
            <person name="Tristancho-Baro A.I."/>
            <person name="Buenestado-Serrano S."/>
            <person name="Garcia De Viedma D."/>
            <person name="Milagro-Beamonte A."/>
            <person name="Burillo N."/>
            <person name="Sanz S."/>
            <person name="Lopez-Calleja A.I."/>
            <person name="Penas-Utrilla D."/>
            <person name="Guardingo M."/>
            <person name="Garcia M.J."/>
            <person name="Vinuelas-Bayon J."/>
        </authorList>
    </citation>
    <scope>NUCLEOTIDE SEQUENCE [LARGE SCALE GENOMIC DNA]</scope>
    <source>
        <strain evidence="2">HUMS_12744610</strain>
    </source>
</reference>
<organism evidence="1 2">
    <name type="scientific">Mycobacterium servetii</name>
    <dbReference type="NCBI Taxonomy" id="3237418"/>
    <lineage>
        <taxon>Bacteria</taxon>
        <taxon>Bacillati</taxon>
        <taxon>Actinomycetota</taxon>
        <taxon>Actinomycetes</taxon>
        <taxon>Mycobacteriales</taxon>
        <taxon>Mycobacteriaceae</taxon>
        <taxon>Mycobacterium</taxon>
    </lineage>
</organism>